<reference evidence="1 2" key="1">
    <citation type="journal article" date="2021" name="bioRxiv">
        <title>Chromosome-scale and haplotype-resolved genome assembly of a tetraploid potato cultivar.</title>
        <authorList>
            <person name="Sun H."/>
            <person name="Jiao W.-B."/>
            <person name="Krause K."/>
            <person name="Campoy J.A."/>
            <person name="Goel M."/>
            <person name="Folz-Donahue K."/>
            <person name="Kukat C."/>
            <person name="Huettel B."/>
            <person name="Schneeberger K."/>
        </authorList>
    </citation>
    <scope>NUCLEOTIDE SEQUENCE [LARGE SCALE GENOMIC DNA]</scope>
    <source>
        <strain evidence="1">SolTubOtavaFocal</strain>
        <tissue evidence="1">Leaves</tissue>
    </source>
</reference>
<organism evidence="1 2">
    <name type="scientific">Solanum tuberosum</name>
    <name type="common">Potato</name>
    <dbReference type="NCBI Taxonomy" id="4113"/>
    <lineage>
        <taxon>Eukaryota</taxon>
        <taxon>Viridiplantae</taxon>
        <taxon>Streptophyta</taxon>
        <taxon>Embryophyta</taxon>
        <taxon>Tracheophyta</taxon>
        <taxon>Spermatophyta</taxon>
        <taxon>Magnoliopsida</taxon>
        <taxon>eudicotyledons</taxon>
        <taxon>Gunneridae</taxon>
        <taxon>Pentapetalae</taxon>
        <taxon>asterids</taxon>
        <taxon>lamiids</taxon>
        <taxon>Solanales</taxon>
        <taxon>Solanaceae</taxon>
        <taxon>Solanoideae</taxon>
        <taxon>Solaneae</taxon>
        <taxon>Solanum</taxon>
    </lineage>
</organism>
<protein>
    <submittedName>
        <fullName evidence="1">Uncharacterized protein</fullName>
    </submittedName>
</protein>
<proteinExistence type="predicted"/>
<accession>A0ABQ7V5N8</accession>
<name>A0ABQ7V5N8_SOLTU</name>
<dbReference type="Proteomes" id="UP000826656">
    <property type="component" value="Unassembled WGS sequence"/>
</dbReference>
<evidence type="ECO:0000313" key="2">
    <source>
        <dbReference type="Proteomes" id="UP000826656"/>
    </source>
</evidence>
<evidence type="ECO:0000313" key="1">
    <source>
        <dbReference type="EMBL" id="KAH0759378.1"/>
    </source>
</evidence>
<comment type="caution">
    <text evidence="1">The sequence shown here is derived from an EMBL/GenBank/DDBJ whole genome shotgun (WGS) entry which is preliminary data.</text>
</comment>
<gene>
    <name evidence="1" type="ORF">KY290_022871</name>
</gene>
<keyword evidence="2" id="KW-1185">Reference proteome</keyword>
<sequence length="77" mass="8303">MDSCNMLVCIPGAQIEEEAPLPPPPPPPPPKALGCSAESLINLENDQKRLSVDIMKMSFIGGNMLDFMARVSCSTTR</sequence>
<dbReference type="EMBL" id="JAIVGD010000015">
    <property type="protein sequence ID" value="KAH0759378.1"/>
    <property type="molecule type" value="Genomic_DNA"/>
</dbReference>